<feature type="region of interest" description="Disordered" evidence="1">
    <location>
        <begin position="38"/>
        <end position="84"/>
    </location>
</feature>
<evidence type="ECO:0000256" key="1">
    <source>
        <dbReference type="SAM" id="MobiDB-lite"/>
    </source>
</evidence>
<organism evidence="2 3">
    <name type="scientific">Sclerotinia trifoliorum</name>
    <dbReference type="NCBI Taxonomy" id="28548"/>
    <lineage>
        <taxon>Eukaryota</taxon>
        <taxon>Fungi</taxon>
        <taxon>Dikarya</taxon>
        <taxon>Ascomycota</taxon>
        <taxon>Pezizomycotina</taxon>
        <taxon>Leotiomycetes</taxon>
        <taxon>Helotiales</taxon>
        <taxon>Sclerotiniaceae</taxon>
        <taxon>Sclerotinia</taxon>
    </lineage>
</organism>
<feature type="region of interest" description="Disordered" evidence="1">
    <location>
        <begin position="228"/>
        <end position="255"/>
    </location>
</feature>
<gene>
    <name evidence="2" type="ORF">SCLTRI_LOCUS9538</name>
</gene>
<feature type="compositionally biased region" description="Basic and acidic residues" evidence="1">
    <location>
        <begin position="192"/>
        <end position="209"/>
    </location>
</feature>
<dbReference type="AlphaFoldDB" id="A0A8H2W3F3"/>
<feature type="region of interest" description="Disordered" evidence="1">
    <location>
        <begin position="184"/>
        <end position="209"/>
    </location>
</feature>
<name>A0A8H2W3F3_9HELO</name>
<evidence type="ECO:0000313" key="2">
    <source>
        <dbReference type="EMBL" id="CAD6451427.1"/>
    </source>
</evidence>
<dbReference type="EMBL" id="CAJHIA010000036">
    <property type="protein sequence ID" value="CAD6451427.1"/>
    <property type="molecule type" value="Genomic_DNA"/>
</dbReference>
<evidence type="ECO:0000313" key="3">
    <source>
        <dbReference type="Proteomes" id="UP000624404"/>
    </source>
</evidence>
<dbReference type="OrthoDB" id="3544596at2759"/>
<feature type="compositionally biased region" description="Basic and acidic residues" evidence="1">
    <location>
        <begin position="238"/>
        <end position="255"/>
    </location>
</feature>
<keyword evidence="3" id="KW-1185">Reference proteome</keyword>
<dbReference type="Proteomes" id="UP000624404">
    <property type="component" value="Unassembled WGS sequence"/>
</dbReference>
<reference evidence="2" key="1">
    <citation type="submission" date="2020-10" db="EMBL/GenBank/DDBJ databases">
        <authorList>
            <person name="Kusch S."/>
        </authorList>
    </citation>
    <scope>NUCLEOTIDE SEQUENCE</scope>
    <source>
        <strain evidence="2">SwB9</strain>
    </source>
</reference>
<feature type="compositionally biased region" description="Polar residues" evidence="1">
    <location>
        <begin position="60"/>
        <end position="70"/>
    </location>
</feature>
<comment type="caution">
    <text evidence="2">The sequence shown here is derived from an EMBL/GenBank/DDBJ whole genome shotgun (WGS) entry which is preliminary data.</text>
</comment>
<sequence length="255" mass="29634">MPYAVQPWHPQDGYKPPTEEIVVEEIFDDEDGKYSAVEKDENHTGQGAAFVDPLSDTRTRSSYTETNTRYTDGRQEHQQAPSYSRPRVHITRKSYGSYTEAIPQQTSPCPRLHIRRTSHGSYREAVPQRASPRSSLAYTAPINHPETPMRYFDVGGRQYPYYFHNYEDAGIGFWRLDPPYRSSDTTGMSRSETLHPRTRDIPYRRAEGASDFGRYLDDSELRVVEWREDVASQTARQSDARNREEAHHSRRDRNQ</sequence>
<protein>
    <submittedName>
        <fullName evidence="2">6d05df74-a054-4227-9814-924e12de5de6</fullName>
    </submittedName>
</protein>
<accession>A0A8H2W3F3</accession>
<proteinExistence type="predicted"/>